<dbReference type="Pfam" id="PF03372">
    <property type="entry name" value="Exo_endo_phos"/>
    <property type="match status" value="1"/>
</dbReference>
<dbReference type="RefSeq" id="WP_059052544.1">
    <property type="nucleotide sequence ID" value="NZ_LOJF01000001.1"/>
</dbReference>
<proteinExistence type="predicted"/>
<reference evidence="3 4" key="1">
    <citation type="submission" date="2015-12" db="EMBL/GenBank/DDBJ databases">
        <title>Draft Genome Sequence of Olsenella scatoligenes SK9K4T; a Producer of 3-Methylindole- (skatole) and 4-Methylphenol- (p-cresol) Isolated from Pig Feces.</title>
        <authorList>
            <person name="Li X."/>
            <person name="Borg B."/>
            <person name="Canibe N."/>
        </authorList>
    </citation>
    <scope>NUCLEOTIDE SEQUENCE [LARGE SCALE GENOMIC DNA]</scope>
    <source>
        <strain evidence="3 4">SK9K4</strain>
    </source>
</reference>
<feature type="domain" description="Endonuclease/exonuclease/phosphatase" evidence="2">
    <location>
        <begin position="92"/>
        <end position="287"/>
    </location>
</feature>
<keyword evidence="4" id="KW-1185">Reference proteome</keyword>
<evidence type="ECO:0000313" key="4">
    <source>
        <dbReference type="Proteomes" id="UP000054078"/>
    </source>
</evidence>
<keyword evidence="1" id="KW-0812">Transmembrane</keyword>
<protein>
    <recommendedName>
        <fullName evidence="2">Endonuclease/exonuclease/phosphatase domain-containing protein</fullName>
    </recommendedName>
</protein>
<evidence type="ECO:0000259" key="2">
    <source>
        <dbReference type="Pfam" id="PF03372"/>
    </source>
</evidence>
<keyword evidence="1" id="KW-1133">Transmembrane helix</keyword>
<dbReference type="SUPFAM" id="SSF56219">
    <property type="entry name" value="DNase I-like"/>
    <property type="match status" value="1"/>
</dbReference>
<dbReference type="EMBL" id="LOJF01000001">
    <property type="protein sequence ID" value="KUH58853.1"/>
    <property type="molecule type" value="Genomic_DNA"/>
</dbReference>
<dbReference type="InterPro" id="IPR005135">
    <property type="entry name" value="Endo/exonuclease/phosphatase"/>
</dbReference>
<dbReference type="AlphaFoldDB" id="A0A100YW96"/>
<dbReference type="InterPro" id="IPR036691">
    <property type="entry name" value="Endo/exonu/phosph_ase_sf"/>
</dbReference>
<evidence type="ECO:0000313" key="3">
    <source>
        <dbReference type="EMBL" id="KUH58853.1"/>
    </source>
</evidence>
<dbReference type="GO" id="GO:0003824">
    <property type="term" value="F:catalytic activity"/>
    <property type="evidence" value="ECO:0007669"/>
    <property type="project" value="InterPro"/>
</dbReference>
<dbReference type="Gene3D" id="3.60.10.10">
    <property type="entry name" value="Endonuclease/exonuclease/phosphatase"/>
    <property type="match status" value="1"/>
</dbReference>
<keyword evidence="1" id="KW-0472">Membrane</keyword>
<feature type="transmembrane region" description="Helical" evidence="1">
    <location>
        <begin position="44"/>
        <end position="65"/>
    </location>
</feature>
<dbReference type="Proteomes" id="UP000054078">
    <property type="component" value="Unassembled WGS sequence"/>
</dbReference>
<feature type="transmembrane region" description="Helical" evidence="1">
    <location>
        <begin position="19"/>
        <end position="39"/>
    </location>
</feature>
<gene>
    <name evidence="3" type="ORF">AUL39_00410</name>
</gene>
<sequence>MAIRCLPASYSDGRAVPELVSFVPVLFVPVLACLVLAALWRRRILFVVSAAALATIAVWHIGYFIPTSRVSSSAVTSVQASASTSDNAARIMTLNTYNGNASAAEIIALVKSYNVEVLCLEELTDAEVQALSAAGLDTVLPYHEISDAASEINNGGRNGIWTAAPMSNVSTNLLPINTSSMPAADIVMGGTTVRIVAVHPNSPVRGAQSEWSQGLSVIQSLSGYNHAYLLCGDFNSTWDHARFRELLGDTFVDAGEQSGQGFYMTYPSSGKVPSLIEIDHFVYSKSSGIVVSNLEAVAVSGADHRALIGILEAS</sequence>
<dbReference type="OrthoDB" id="2340043at2"/>
<evidence type="ECO:0000256" key="1">
    <source>
        <dbReference type="SAM" id="Phobius"/>
    </source>
</evidence>
<organism evidence="3 4">
    <name type="scientific">Tractidigestivibacter scatoligenes</name>
    <name type="common">Olsenella scatoligenes</name>
    <dbReference type="NCBI Taxonomy" id="1299998"/>
    <lineage>
        <taxon>Bacteria</taxon>
        <taxon>Bacillati</taxon>
        <taxon>Actinomycetota</taxon>
        <taxon>Coriobacteriia</taxon>
        <taxon>Coriobacteriales</taxon>
        <taxon>Atopobiaceae</taxon>
        <taxon>Tractidigestivibacter</taxon>
    </lineage>
</organism>
<accession>A0A100YW96</accession>
<name>A0A100YW96_TRASO</name>
<dbReference type="STRING" id="1299998.AUL39_00410"/>
<comment type="caution">
    <text evidence="3">The sequence shown here is derived from an EMBL/GenBank/DDBJ whole genome shotgun (WGS) entry which is preliminary data.</text>
</comment>